<name>W5IHK2_SCAIO</name>
<keyword evidence="9" id="KW-1185">Reference proteome</keyword>
<comment type="similarity">
    <text evidence="1 6">Belongs to the XseB family.</text>
</comment>
<dbReference type="PANTHER" id="PTHR34137">
    <property type="entry name" value="EXODEOXYRIBONUCLEASE 7 SMALL SUBUNIT"/>
    <property type="match status" value="1"/>
</dbReference>
<dbReference type="EC" id="3.1.11.6" evidence="6"/>
<feature type="region of interest" description="Disordered" evidence="7">
    <location>
        <begin position="86"/>
        <end position="108"/>
    </location>
</feature>
<dbReference type="Pfam" id="PF02609">
    <property type="entry name" value="Exonuc_VII_S"/>
    <property type="match status" value="1"/>
</dbReference>
<dbReference type="AlphaFoldDB" id="W5IHK2"/>
<dbReference type="SUPFAM" id="SSF116842">
    <property type="entry name" value="XseB-like"/>
    <property type="match status" value="1"/>
</dbReference>
<sequence>MTDKKSPTEAAPSPASKQTPPASSLSQKERDTINSLSYEQARDQLVEVVRALEAGGLDLENSVKQWELGEALAKRAQAVLDDVRSKLDAAQADQASAGKDAGTQGNLE</sequence>
<keyword evidence="3 6" id="KW-0540">Nuclease</keyword>
<comment type="subcellular location">
    <subcellularLocation>
        <location evidence="6">Cytoplasm</location>
    </subcellularLocation>
</comment>
<dbReference type="GO" id="GO:0008855">
    <property type="term" value="F:exodeoxyribonuclease VII activity"/>
    <property type="evidence" value="ECO:0007669"/>
    <property type="project" value="UniProtKB-UniRule"/>
</dbReference>
<dbReference type="PANTHER" id="PTHR34137:SF1">
    <property type="entry name" value="EXODEOXYRIBONUCLEASE 7 SMALL SUBUNIT"/>
    <property type="match status" value="1"/>
</dbReference>
<dbReference type="NCBIfam" id="NF002139">
    <property type="entry name" value="PRK00977.1-3"/>
    <property type="match status" value="1"/>
</dbReference>
<dbReference type="eggNOG" id="COG1722">
    <property type="taxonomic scope" value="Bacteria"/>
</dbReference>
<dbReference type="EMBL" id="ADCX01000013">
    <property type="protein sequence ID" value="EFG26316.1"/>
    <property type="molecule type" value="Genomic_DNA"/>
</dbReference>
<dbReference type="HOGENOM" id="CLU_145918_0_2_11"/>
<dbReference type="GO" id="GO:0009318">
    <property type="term" value="C:exodeoxyribonuclease VII complex"/>
    <property type="evidence" value="ECO:0007669"/>
    <property type="project" value="UniProtKB-UniRule"/>
</dbReference>
<dbReference type="Proteomes" id="UP000005777">
    <property type="component" value="Unassembled WGS sequence"/>
</dbReference>
<dbReference type="NCBIfam" id="TIGR01280">
    <property type="entry name" value="xseB"/>
    <property type="match status" value="1"/>
</dbReference>
<comment type="caution">
    <text evidence="8">The sequence shown here is derived from an EMBL/GenBank/DDBJ whole genome shotgun (WGS) entry which is preliminary data.</text>
</comment>
<evidence type="ECO:0000256" key="1">
    <source>
        <dbReference type="ARBA" id="ARBA00009998"/>
    </source>
</evidence>
<comment type="catalytic activity">
    <reaction evidence="6">
        <text>Exonucleolytic cleavage in either 5'- to 3'- or 3'- to 5'-direction to yield nucleoside 5'-phosphates.</text>
        <dbReference type="EC" id="3.1.11.6"/>
    </reaction>
</comment>
<dbReference type="HAMAP" id="MF_00337">
    <property type="entry name" value="Exonuc_7_S"/>
    <property type="match status" value="1"/>
</dbReference>
<evidence type="ECO:0000256" key="3">
    <source>
        <dbReference type="ARBA" id="ARBA00022722"/>
    </source>
</evidence>
<dbReference type="InterPro" id="IPR037004">
    <property type="entry name" value="Exonuc_VII_ssu_sf"/>
</dbReference>
<evidence type="ECO:0000256" key="6">
    <source>
        <dbReference type="HAMAP-Rule" id="MF_00337"/>
    </source>
</evidence>
<dbReference type="RefSeq" id="WP_006293791.1">
    <property type="nucleotide sequence ID" value="NZ_GG770226.1"/>
</dbReference>
<comment type="subunit">
    <text evidence="6">Heterooligomer composed of large and small subunits.</text>
</comment>
<dbReference type="GO" id="GO:0005829">
    <property type="term" value="C:cytosol"/>
    <property type="evidence" value="ECO:0007669"/>
    <property type="project" value="TreeGrafter"/>
</dbReference>
<keyword evidence="5 6" id="KW-0269">Exonuclease</keyword>
<evidence type="ECO:0000313" key="9">
    <source>
        <dbReference type="Proteomes" id="UP000005777"/>
    </source>
</evidence>
<feature type="region of interest" description="Disordered" evidence="7">
    <location>
        <begin position="1"/>
        <end position="36"/>
    </location>
</feature>
<evidence type="ECO:0000256" key="4">
    <source>
        <dbReference type="ARBA" id="ARBA00022801"/>
    </source>
</evidence>
<comment type="function">
    <text evidence="6">Bidirectionally degrades single-stranded DNA into large acid-insoluble oligonucleotides, which are then degraded further into small acid-soluble oligonucleotides.</text>
</comment>
<evidence type="ECO:0000256" key="2">
    <source>
        <dbReference type="ARBA" id="ARBA00022490"/>
    </source>
</evidence>
<dbReference type="GO" id="GO:0006308">
    <property type="term" value="P:DNA catabolic process"/>
    <property type="evidence" value="ECO:0007669"/>
    <property type="project" value="UniProtKB-UniRule"/>
</dbReference>
<keyword evidence="2 6" id="KW-0963">Cytoplasm</keyword>
<evidence type="ECO:0000313" key="8">
    <source>
        <dbReference type="EMBL" id="EFG26316.1"/>
    </source>
</evidence>
<reference evidence="8 9" key="1">
    <citation type="submission" date="2012-01" db="EMBL/GenBank/DDBJ databases">
        <title>The Genome Sequence of Scardovia inopinata F0304.</title>
        <authorList>
            <consortium name="The Broad Institute Genome Sequencing Platform"/>
            <person name="Ward D."/>
            <person name="Earl A."/>
            <person name="Feldgarden M."/>
            <person name="Gevers D."/>
            <person name="Young S."/>
            <person name="Zeng Q."/>
            <person name="Koehrsen M."/>
            <person name="Alvarado L."/>
            <person name="Berlin A.M."/>
            <person name="Borenstein D."/>
            <person name="Chapman S.B."/>
            <person name="Chen Z."/>
            <person name="Engels R."/>
            <person name="Freedman E."/>
            <person name="Gellesch M."/>
            <person name="Goldberg J."/>
            <person name="Griggs A."/>
            <person name="Gujja S."/>
            <person name="Heilman E.R."/>
            <person name="Heiman D.I."/>
            <person name="Hepburn T.A."/>
            <person name="Howarth C."/>
            <person name="Jen D."/>
            <person name="Larson L."/>
            <person name="Mehta T."/>
            <person name="Park D."/>
            <person name="Pearson M."/>
            <person name="Richards J."/>
            <person name="Roberts A."/>
            <person name="Saif S."/>
            <person name="Shea T.D."/>
            <person name="Shenoy N."/>
            <person name="Sisk P."/>
            <person name="Stolte C."/>
            <person name="Sykes S.N."/>
            <person name="Walk T."/>
            <person name="White J."/>
            <person name="Yandava C."/>
            <person name="Izard J."/>
            <person name="Baranova O.V."/>
            <person name="Blanton J.M."/>
            <person name="Tanner A.C."/>
            <person name="Dewhirst F."/>
            <person name="Haas B."/>
            <person name="Nusbaum C."/>
            <person name="Birren B."/>
        </authorList>
    </citation>
    <scope>NUCLEOTIDE SEQUENCE [LARGE SCALE GENOMIC DNA]</scope>
    <source>
        <strain evidence="8 9">F0304</strain>
    </source>
</reference>
<accession>W5IHK2</accession>
<dbReference type="InterPro" id="IPR003761">
    <property type="entry name" value="Exonuc_VII_S"/>
</dbReference>
<organism evidence="8 9">
    <name type="scientific">Scardovia inopinata F0304</name>
    <dbReference type="NCBI Taxonomy" id="641146"/>
    <lineage>
        <taxon>Bacteria</taxon>
        <taxon>Bacillati</taxon>
        <taxon>Actinomycetota</taxon>
        <taxon>Actinomycetes</taxon>
        <taxon>Bifidobacteriales</taxon>
        <taxon>Bifidobacteriaceae</taxon>
        <taxon>Scardovia</taxon>
    </lineage>
</organism>
<protein>
    <recommendedName>
        <fullName evidence="6">Exodeoxyribonuclease 7 small subunit</fullName>
        <ecNumber evidence="6">3.1.11.6</ecNumber>
    </recommendedName>
    <alternativeName>
        <fullName evidence="6">Exodeoxyribonuclease VII small subunit</fullName>
        <shortName evidence="6">Exonuclease VII small subunit</shortName>
    </alternativeName>
</protein>
<evidence type="ECO:0000256" key="5">
    <source>
        <dbReference type="ARBA" id="ARBA00022839"/>
    </source>
</evidence>
<evidence type="ECO:0000256" key="7">
    <source>
        <dbReference type="SAM" id="MobiDB-lite"/>
    </source>
</evidence>
<feature type="compositionally biased region" description="Polar residues" evidence="7">
    <location>
        <begin position="15"/>
        <end position="26"/>
    </location>
</feature>
<keyword evidence="4 6" id="KW-0378">Hydrolase</keyword>
<gene>
    <name evidence="6" type="primary">xseB</name>
    <name evidence="8" type="ORF">HMPREF9020_01401</name>
</gene>
<dbReference type="Gene3D" id="1.10.287.1040">
    <property type="entry name" value="Exonuclease VII, small subunit"/>
    <property type="match status" value="1"/>
</dbReference>
<proteinExistence type="inferred from homology"/>